<evidence type="ECO:0000256" key="1">
    <source>
        <dbReference type="SAM" id="Coils"/>
    </source>
</evidence>
<evidence type="ECO:0000313" key="3">
    <source>
        <dbReference type="EMBL" id="NEC22887.1"/>
    </source>
</evidence>
<gene>
    <name evidence="3" type="ORF">G3I50_32275</name>
</gene>
<proteinExistence type="predicted"/>
<accession>A0A7K3S5W2</accession>
<feature type="coiled-coil region" evidence="1">
    <location>
        <begin position="135"/>
        <end position="162"/>
    </location>
</feature>
<dbReference type="AlphaFoldDB" id="A0A7K3S5W2"/>
<comment type="caution">
    <text evidence="3">The sequence shown here is derived from an EMBL/GenBank/DDBJ whole genome shotgun (WGS) entry which is preliminary data.</text>
</comment>
<reference evidence="3 4" key="1">
    <citation type="submission" date="2020-01" db="EMBL/GenBank/DDBJ databases">
        <title>Insect and environment-associated Actinomycetes.</title>
        <authorList>
            <person name="Currrie C."/>
            <person name="Chevrette M."/>
            <person name="Carlson C."/>
            <person name="Stubbendieck R."/>
            <person name="Wendt-Pienkowski E."/>
        </authorList>
    </citation>
    <scope>NUCLEOTIDE SEQUENCE [LARGE SCALE GENOMIC DNA]</scope>
    <source>
        <strain evidence="3 4">SID7590</strain>
    </source>
</reference>
<evidence type="ECO:0000256" key="2">
    <source>
        <dbReference type="SAM" id="MobiDB-lite"/>
    </source>
</evidence>
<feature type="region of interest" description="Disordered" evidence="2">
    <location>
        <begin position="196"/>
        <end position="222"/>
    </location>
</feature>
<dbReference type="EMBL" id="JAAGMP010001417">
    <property type="protein sequence ID" value="NEC22887.1"/>
    <property type="molecule type" value="Genomic_DNA"/>
</dbReference>
<organism evidence="3 4">
    <name type="scientific">Streptomyces parvus</name>
    <dbReference type="NCBI Taxonomy" id="66428"/>
    <lineage>
        <taxon>Bacteria</taxon>
        <taxon>Bacillati</taxon>
        <taxon>Actinomycetota</taxon>
        <taxon>Actinomycetes</taxon>
        <taxon>Kitasatosporales</taxon>
        <taxon>Streptomycetaceae</taxon>
        <taxon>Streptomyces</taxon>
    </lineage>
</organism>
<evidence type="ECO:0000313" key="4">
    <source>
        <dbReference type="Proteomes" id="UP000469670"/>
    </source>
</evidence>
<feature type="compositionally biased region" description="Basic and acidic residues" evidence="2">
    <location>
        <begin position="211"/>
        <end position="222"/>
    </location>
</feature>
<feature type="region of interest" description="Disordered" evidence="2">
    <location>
        <begin position="530"/>
        <end position="570"/>
    </location>
</feature>
<protein>
    <submittedName>
        <fullName evidence="3">Uncharacterized protein</fullName>
    </submittedName>
</protein>
<feature type="compositionally biased region" description="Pro residues" evidence="2">
    <location>
        <begin position="560"/>
        <end position="570"/>
    </location>
</feature>
<name>A0A7K3S5W2_9ACTN</name>
<sequence>PEEDESKARTALPTLREAYRAASQLYEKVGVGADLRAEQARAESDESAALAELDRLTNKVRTRAAQLLEGTDGADGPSRQAAAARAEAHVQLLETRASTASEHLGRLRGEAERLAPDDDRPHHTELPDDLVPADAESAQALLRTANAELADATATLDTARAAHSELLHAHRTAEDSASGFDETAALLRDLLRDHGAEEETEGPDPYPGSLDEARQSAAESRRSLRGCNADLSAAESAVREASDILVRHANSTRYEQVRTPARQQIRELPASALPEHAQKWADAFAPRLRVLTDELVQLERNRDSIVDRLRGLVESALTTLRSAQRLSQLPEGLGEWSGQEFLRIRFEEPDQATLTERLGEVIDEATSAALKKNSDLRRDGMSLLLRGVEAALRPKGIAVEILKPDAVLRAERVPVGQMGDVFSGGQLLTAAIALYCTMAALRSNDRGRDRHRHRHAGTLFLDNPIGRANATYLLELQRAVSDALGVQLLYTTGLFDTTALAEFPLVIRLRNDADLRAGLKYISVEEHLRPGLPQQDPEGETVHGEITATRMFKRNEQPTTEPPAAPEPEA</sequence>
<keyword evidence="1" id="KW-0175">Coiled coil</keyword>
<dbReference type="Proteomes" id="UP000469670">
    <property type="component" value="Unassembled WGS sequence"/>
</dbReference>
<feature type="non-terminal residue" evidence="3">
    <location>
        <position position="1"/>
    </location>
</feature>